<gene>
    <name evidence="1" type="ORF">LEA_02032</name>
</gene>
<dbReference type="EMBL" id="AJWY01001406">
    <property type="protein sequence ID" value="EKC79826.1"/>
    <property type="molecule type" value="Genomic_DNA"/>
</dbReference>
<dbReference type="AlphaFoldDB" id="K1V7B4"/>
<sequence>VQLFLPNFDAVTVERVKRELEGTIPTHVETNPSPKQELKLRGNLPCGLSRQEVFEAINAAQIDNYAIPQKDVTDYRKALFKLCHLLVRTRLYRDAVNKLKNDIVGQITDFVKDLQDAGTYQQTMEKIRTMNDVVLAFDALGKSAKEGEDGKLILSESDIDTWSENVETRFGKDGVLNAYRKARLDEYDNTELRLQFILYANNQSCMERLDKYCKEAFYEYYDKY</sequence>
<accession>K1V7B4</accession>
<proteinExistence type="predicted"/>
<reference evidence="1" key="1">
    <citation type="journal article" date="2013" name="Environ. Microbiol.">
        <title>Microbiota from the distal guts of lean and obese adolescents exhibit partial functional redundancy besides clear differences in community structure.</title>
        <authorList>
            <person name="Ferrer M."/>
            <person name="Ruiz A."/>
            <person name="Lanza F."/>
            <person name="Haange S.B."/>
            <person name="Oberbach A."/>
            <person name="Till H."/>
            <person name="Bargiela R."/>
            <person name="Campoy C."/>
            <person name="Segura M.T."/>
            <person name="Richter M."/>
            <person name="von Bergen M."/>
            <person name="Seifert J."/>
            <person name="Suarez A."/>
        </authorList>
    </citation>
    <scope>NUCLEOTIDE SEQUENCE</scope>
</reference>
<organism evidence="1">
    <name type="scientific">human gut metagenome</name>
    <dbReference type="NCBI Taxonomy" id="408170"/>
    <lineage>
        <taxon>unclassified sequences</taxon>
        <taxon>metagenomes</taxon>
        <taxon>organismal metagenomes</taxon>
    </lineage>
</organism>
<evidence type="ECO:0000313" key="1">
    <source>
        <dbReference type="EMBL" id="EKC79826.1"/>
    </source>
</evidence>
<name>K1V7B4_9ZZZZ</name>
<protein>
    <submittedName>
        <fullName evidence="1">Type III restriction enzyme, res subunit superfamily</fullName>
    </submittedName>
</protein>
<feature type="non-terminal residue" evidence="1">
    <location>
        <position position="1"/>
    </location>
</feature>
<feature type="non-terminal residue" evidence="1">
    <location>
        <position position="224"/>
    </location>
</feature>
<comment type="caution">
    <text evidence="1">The sequence shown here is derived from an EMBL/GenBank/DDBJ whole genome shotgun (WGS) entry which is preliminary data.</text>
</comment>